<organism evidence="1 2">
    <name type="scientific">Clostridium felsineum</name>
    <dbReference type="NCBI Taxonomy" id="36839"/>
    <lineage>
        <taxon>Bacteria</taxon>
        <taxon>Bacillati</taxon>
        <taxon>Bacillota</taxon>
        <taxon>Clostridia</taxon>
        <taxon>Eubacteriales</taxon>
        <taxon>Clostridiaceae</taxon>
        <taxon>Clostridium</taxon>
    </lineage>
</organism>
<name>A0A1S8M9W5_9CLOT</name>
<keyword evidence="2" id="KW-1185">Reference proteome</keyword>
<dbReference type="RefSeq" id="WP_077833680.1">
    <property type="nucleotide sequence ID" value="NZ_CP096983.1"/>
</dbReference>
<evidence type="ECO:0000313" key="1">
    <source>
        <dbReference type="EMBL" id="URZ11862.1"/>
    </source>
</evidence>
<reference evidence="1 2" key="1">
    <citation type="submission" date="2022-04" db="EMBL/GenBank/DDBJ databases">
        <title>Genome sequence of C. roseum typestrain.</title>
        <authorList>
            <person name="Poehlein A."/>
            <person name="Schoch T."/>
            <person name="Duerre P."/>
            <person name="Daniel R."/>
        </authorList>
    </citation>
    <scope>NUCLEOTIDE SEQUENCE [LARGE SCALE GENOMIC DNA]</scope>
    <source>
        <strain evidence="1 2">DSM 7320</strain>
    </source>
</reference>
<dbReference type="KEGG" id="crw:CROST_025790"/>
<dbReference type="Proteomes" id="UP000190951">
    <property type="component" value="Chromosome"/>
</dbReference>
<sequence length="126" mass="14517">MKNRIIICVILIVTCISLAIINLKADRKNVNINKVKVTKTKVSKLNYEEILDILNKYDDVTVEDIKRDDRNGSSIYATISFNFNKNKFVKVIENLKKEKSIGGIDNIVVNNKDNNKDCKIQLKFNR</sequence>
<dbReference type="EMBL" id="CP096983">
    <property type="protein sequence ID" value="URZ11862.1"/>
    <property type="molecule type" value="Genomic_DNA"/>
</dbReference>
<dbReference type="AlphaFoldDB" id="A0A1S8M9W5"/>
<protein>
    <submittedName>
        <fullName evidence="1">Uncharacterized protein</fullName>
    </submittedName>
</protein>
<proteinExistence type="predicted"/>
<accession>A0A1S8M9W5</accession>
<evidence type="ECO:0000313" key="2">
    <source>
        <dbReference type="Proteomes" id="UP000190951"/>
    </source>
</evidence>
<gene>
    <name evidence="1" type="ORF">CROST_025790</name>
</gene>
<dbReference type="STRING" id="84029.CROST_24060"/>